<organism evidence="2 3">
    <name type="scientific">Gymnopus androsaceus JB14</name>
    <dbReference type="NCBI Taxonomy" id="1447944"/>
    <lineage>
        <taxon>Eukaryota</taxon>
        <taxon>Fungi</taxon>
        <taxon>Dikarya</taxon>
        <taxon>Basidiomycota</taxon>
        <taxon>Agaricomycotina</taxon>
        <taxon>Agaricomycetes</taxon>
        <taxon>Agaricomycetidae</taxon>
        <taxon>Agaricales</taxon>
        <taxon>Marasmiineae</taxon>
        <taxon>Omphalotaceae</taxon>
        <taxon>Gymnopus</taxon>
    </lineage>
</organism>
<proteinExistence type="predicted"/>
<feature type="region of interest" description="Disordered" evidence="1">
    <location>
        <begin position="79"/>
        <end position="118"/>
    </location>
</feature>
<accession>A0A6A4GJW4</accession>
<reference evidence="2" key="1">
    <citation type="journal article" date="2019" name="Environ. Microbiol.">
        <title>Fungal ecological strategies reflected in gene transcription - a case study of two litter decomposers.</title>
        <authorList>
            <person name="Barbi F."/>
            <person name="Kohler A."/>
            <person name="Barry K."/>
            <person name="Baskaran P."/>
            <person name="Daum C."/>
            <person name="Fauchery L."/>
            <person name="Ihrmark K."/>
            <person name="Kuo A."/>
            <person name="LaButti K."/>
            <person name="Lipzen A."/>
            <person name="Morin E."/>
            <person name="Grigoriev I.V."/>
            <person name="Henrissat B."/>
            <person name="Lindahl B."/>
            <person name="Martin F."/>
        </authorList>
    </citation>
    <scope>NUCLEOTIDE SEQUENCE</scope>
    <source>
        <strain evidence="2">JB14</strain>
    </source>
</reference>
<evidence type="ECO:0000313" key="3">
    <source>
        <dbReference type="Proteomes" id="UP000799118"/>
    </source>
</evidence>
<protein>
    <submittedName>
        <fullName evidence="2">Uncharacterized protein</fullName>
    </submittedName>
</protein>
<gene>
    <name evidence="2" type="ORF">BT96DRAFT_1026453</name>
</gene>
<feature type="compositionally biased region" description="Low complexity" evidence="1">
    <location>
        <begin position="98"/>
        <end position="109"/>
    </location>
</feature>
<dbReference type="Proteomes" id="UP000799118">
    <property type="component" value="Unassembled WGS sequence"/>
</dbReference>
<dbReference type="AlphaFoldDB" id="A0A6A4GJW4"/>
<name>A0A6A4GJW4_9AGAR</name>
<keyword evidence="3" id="KW-1185">Reference proteome</keyword>
<evidence type="ECO:0000256" key="1">
    <source>
        <dbReference type="SAM" id="MobiDB-lite"/>
    </source>
</evidence>
<evidence type="ECO:0000313" key="2">
    <source>
        <dbReference type="EMBL" id="KAE9385838.1"/>
    </source>
</evidence>
<sequence>MLEATAAIPSRRPLSLPLGLPTISTTSDSYSSWRVAALARVLMALLSLLRELLTRVAYSCHFFNPHHDSRQQQCMHNTSYFSAPRSPNHLPPAPTPTAPAADPTMTTTMRIPGYRKPA</sequence>
<dbReference type="EMBL" id="ML769940">
    <property type="protein sequence ID" value="KAE9385838.1"/>
    <property type="molecule type" value="Genomic_DNA"/>
</dbReference>